<gene>
    <name evidence="1" type="primary">yunB</name>
    <name evidence="1" type="ORF">LN736_13695</name>
</gene>
<dbReference type="NCBIfam" id="TIGR02832">
    <property type="entry name" value="spo_yunB"/>
    <property type="match status" value="1"/>
</dbReference>
<dbReference type="InterPro" id="IPR014197">
    <property type="entry name" value="Sporulation_prot_YunB"/>
</dbReference>
<proteinExistence type="predicted"/>
<keyword evidence="2" id="KW-1185">Reference proteome</keyword>
<comment type="caution">
    <text evidence="1">The sequence shown here is derived from an EMBL/GenBank/DDBJ whole genome shotgun (WGS) entry which is preliminary data.</text>
</comment>
<dbReference type="EMBL" id="JAJJPB010000020">
    <property type="protein sequence ID" value="MCC9295916.1"/>
    <property type="molecule type" value="Genomic_DNA"/>
</dbReference>
<accession>A0ABS8N7Y1</accession>
<protein>
    <submittedName>
        <fullName evidence="1">Sporulation protein YunB</fullName>
    </submittedName>
</protein>
<dbReference type="PIRSF" id="PIRSF021383">
    <property type="entry name" value="YunB"/>
    <property type="match status" value="1"/>
</dbReference>
<evidence type="ECO:0000313" key="2">
    <source>
        <dbReference type="Proteomes" id="UP001165422"/>
    </source>
</evidence>
<dbReference type="Pfam" id="PF09560">
    <property type="entry name" value="Spore_YunB"/>
    <property type="match status" value="1"/>
</dbReference>
<name>A0ABS8N7Y1_9CLOT</name>
<organism evidence="1 2">
    <name type="scientific">Clostridium aromativorans</name>
    <dbReference type="NCBI Taxonomy" id="2836848"/>
    <lineage>
        <taxon>Bacteria</taxon>
        <taxon>Bacillati</taxon>
        <taxon>Bacillota</taxon>
        <taxon>Clostridia</taxon>
        <taxon>Eubacteriales</taxon>
        <taxon>Clostridiaceae</taxon>
        <taxon>Clostridium</taxon>
    </lineage>
</organism>
<reference evidence="1" key="1">
    <citation type="submission" date="2021-11" db="EMBL/GenBank/DDBJ databases">
        <authorList>
            <person name="Qingchun L."/>
            <person name="Dong Z."/>
            <person name="Zongwei Q."/>
            <person name="Jia Z."/>
            <person name="Duotao L."/>
        </authorList>
    </citation>
    <scope>NUCLEOTIDE SEQUENCE</scope>
    <source>
        <strain evidence="1">WLY-B-L2</strain>
    </source>
</reference>
<sequence>MILGLFIYFVNAEISPAIVKATDVQARTIITETINSVIIEEYSKQFDYKNIIDVEKDNQGNINMIRTDTLKMNKIACDVAIKCQQRLKKIGKVGLKVPLGYIMKNNLLVFLGPNITVKMQPVGYIETKYISSFESVGINQSRHKIYVEVNTNMKIIIPLGTEDIKVKNEVPISDTIVLGKVPETAINLGIDKSGFKISN</sequence>
<evidence type="ECO:0000313" key="1">
    <source>
        <dbReference type="EMBL" id="MCC9295916.1"/>
    </source>
</evidence>
<dbReference type="Proteomes" id="UP001165422">
    <property type="component" value="Unassembled WGS sequence"/>
</dbReference>